<proteinExistence type="predicted"/>
<evidence type="ECO:0000256" key="7">
    <source>
        <dbReference type="PROSITE-ProRule" id="PRU01094"/>
    </source>
</evidence>
<evidence type="ECO:0000256" key="9">
    <source>
        <dbReference type="SAM" id="Phobius"/>
    </source>
</evidence>
<feature type="transmembrane region" description="Helical" evidence="9">
    <location>
        <begin position="444"/>
        <end position="465"/>
    </location>
</feature>
<keyword evidence="3" id="KW-0999">Mitochondrion inner membrane</keyword>
<name>A0A3P9AMM8_ESOLU</name>
<reference evidence="11" key="3">
    <citation type="submission" date="2025-08" db="UniProtKB">
        <authorList>
            <consortium name="Ensembl"/>
        </authorList>
    </citation>
    <scope>IDENTIFICATION</scope>
</reference>
<dbReference type="GO" id="GO:0030003">
    <property type="term" value="P:intracellular monoatomic cation homeostasis"/>
    <property type="evidence" value="ECO:0007669"/>
    <property type="project" value="TreeGrafter"/>
</dbReference>
<evidence type="ECO:0000256" key="5">
    <source>
        <dbReference type="ARBA" id="ARBA00023128"/>
    </source>
</evidence>
<reference evidence="11" key="2">
    <citation type="submission" date="2020-02" db="EMBL/GenBank/DDBJ databases">
        <title>Esox lucius (northern pike) genome, fEsoLuc1, primary haplotype.</title>
        <authorList>
            <person name="Myers G."/>
            <person name="Karagic N."/>
            <person name="Meyer A."/>
            <person name="Pippel M."/>
            <person name="Reichard M."/>
            <person name="Winkler S."/>
            <person name="Tracey A."/>
            <person name="Sims Y."/>
            <person name="Howe K."/>
            <person name="Rhie A."/>
            <person name="Formenti G."/>
            <person name="Durbin R."/>
            <person name="Fedrigo O."/>
            <person name="Jarvis E.D."/>
        </authorList>
    </citation>
    <scope>NUCLEOTIDE SEQUENCE [LARGE SCALE GENOMIC DNA]</scope>
</reference>
<keyword evidence="2 9" id="KW-0812">Transmembrane</keyword>
<feature type="region of interest" description="Disordered" evidence="8">
    <location>
        <begin position="89"/>
        <end position="113"/>
    </location>
</feature>
<dbReference type="AlphaFoldDB" id="A0A3P9AMM8"/>
<evidence type="ECO:0000256" key="1">
    <source>
        <dbReference type="ARBA" id="ARBA00004434"/>
    </source>
</evidence>
<dbReference type="GeneTree" id="ENSGT00950000183167"/>
<dbReference type="GO" id="GO:0043022">
    <property type="term" value="F:ribosome binding"/>
    <property type="evidence" value="ECO:0007669"/>
    <property type="project" value="InterPro"/>
</dbReference>
<comment type="subcellular location">
    <subcellularLocation>
        <location evidence="1">Mitochondrion inner membrane</location>
        <topology evidence="1">Single-pass membrane protein</topology>
    </subcellularLocation>
</comment>
<dbReference type="Proteomes" id="UP000265140">
    <property type="component" value="Chromosome 17"/>
</dbReference>
<reference evidence="11" key="4">
    <citation type="submission" date="2025-09" db="UniProtKB">
        <authorList>
            <consortium name="Ensembl"/>
        </authorList>
    </citation>
    <scope>IDENTIFICATION</scope>
</reference>
<sequence>MVVFGSQVLIAVTRSRGSYVLPKGQNCALHSFSACIRKSSEVSLRSALPLNRPTAILYECTASYQRRHGGVPVRFLHETHSRLQEIKATPAEAPSSPAAAAPQPVPTPSNATDGVVAQKSIKQRVLDELRHYYHGFRLLGIDTKIAGRTVWQLLHGQQLTRRERRRVEKQKKGLAAKLELAKFLQETIGEMALRNKAKAEGSEETQKFSTYVQRMRHAGEQPSTKDIVKFSKLFEDELTLEHLERPQLVALCKLLELQPIGTNNLLRFQLMMQLRTIKADDQMIAAEGVAAMSVSELQVACRSRGMRSLGLTNEQLTQQLQQWLDLHLKENVPPSLLLLSRAMYHTELTPKPPVTPPLVRLESLTAPSPPEIGAPAKDKPMSTSLENLVDSAPIIMDKKVESLLEKARIGELEMPSAEAQLIHVSFNGRRFISRIAFRVESTLALFWLQLLFLWIFNAVALLLLVI</sequence>
<accession>A0A3P9AMM8</accession>
<dbReference type="STRING" id="8010.ENSELUP00000042328"/>
<evidence type="ECO:0000256" key="4">
    <source>
        <dbReference type="ARBA" id="ARBA00022989"/>
    </source>
</evidence>
<gene>
    <name evidence="11" type="primary">LETM2</name>
</gene>
<feature type="domain" description="Letm1 RBD" evidence="10">
    <location>
        <begin position="172"/>
        <end position="400"/>
    </location>
</feature>
<evidence type="ECO:0000256" key="3">
    <source>
        <dbReference type="ARBA" id="ARBA00022792"/>
    </source>
</evidence>
<dbReference type="InterPro" id="IPR044202">
    <property type="entry name" value="LETM1/MDM38-like"/>
</dbReference>
<evidence type="ECO:0000313" key="11">
    <source>
        <dbReference type="Ensembl" id="ENSELUP00000042328.3"/>
    </source>
</evidence>
<dbReference type="GO" id="GO:0005743">
    <property type="term" value="C:mitochondrial inner membrane"/>
    <property type="evidence" value="ECO:0007669"/>
    <property type="project" value="UniProtKB-SubCell"/>
</dbReference>
<dbReference type="Pfam" id="PF07766">
    <property type="entry name" value="LETM1_RBD"/>
    <property type="match status" value="1"/>
</dbReference>
<organism evidence="11 12">
    <name type="scientific">Esox lucius</name>
    <name type="common">Northern pike</name>
    <dbReference type="NCBI Taxonomy" id="8010"/>
    <lineage>
        <taxon>Eukaryota</taxon>
        <taxon>Metazoa</taxon>
        <taxon>Chordata</taxon>
        <taxon>Craniata</taxon>
        <taxon>Vertebrata</taxon>
        <taxon>Euteleostomi</taxon>
        <taxon>Actinopterygii</taxon>
        <taxon>Neopterygii</taxon>
        <taxon>Teleostei</taxon>
        <taxon>Protacanthopterygii</taxon>
        <taxon>Esociformes</taxon>
        <taxon>Esocidae</taxon>
        <taxon>Esox</taxon>
    </lineage>
</organism>
<dbReference type="Ensembl" id="ENSELUT00000036301.3">
    <property type="protein sequence ID" value="ENSELUP00000042328.3"/>
    <property type="gene ID" value="ENSELUG00000023516.3"/>
</dbReference>
<dbReference type="PANTHER" id="PTHR14009">
    <property type="entry name" value="LEUCINE ZIPPER-EF-HAND CONTAINING TRANSMEMBRANE PROTEIN"/>
    <property type="match status" value="1"/>
</dbReference>
<keyword evidence="5 7" id="KW-0496">Mitochondrion</keyword>
<dbReference type="PANTHER" id="PTHR14009:SF7">
    <property type="entry name" value="LETM1 DOMAIN-CONTAINING PROTEIN LETM2, MITOCHONDRIAL"/>
    <property type="match status" value="1"/>
</dbReference>
<dbReference type="PROSITE" id="PS51758">
    <property type="entry name" value="LETM1_RBD"/>
    <property type="match status" value="1"/>
</dbReference>
<protein>
    <recommendedName>
        <fullName evidence="10">Letm1 RBD domain-containing protein</fullName>
    </recommendedName>
</protein>
<keyword evidence="4 9" id="KW-1133">Transmembrane helix</keyword>
<evidence type="ECO:0000256" key="8">
    <source>
        <dbReference type="SAM" id="MobiDB-lite"/>
    </source>
</evidence>
<dbReference type="InterPro" id="IPR033122">
    <property type="entry name" value="LETM1-like_RBD"/>
</dbReference>
<evidence type="ECO:0000313" key="12">
    <source>
        <dbReference type="Proteomes" id="UP000265140"/>
    </source>
</evidence>
<keyword evidence="12" id="KW-1185">Reference proteome</keyword>
<evidence type="ECO:0000259" key="10">
    <source>
        <dbReference type="PROSITE" id="PS51758"/>
    </source>
</evidence>
<dbReference type="Bgee" id="ENSELUG00000023516">
    <property type="expression patterns" value="Expressed in muscle tissue and 15 other cell types or tissues"/>
</dbReference>
<keyword evidence="6 9" id="KW-0472">Membrane</keyword>
<reference evidence="12" key="1">
    <citation type="journal article" date="2014" name="PLoS ONE">
        <title>The genome and linkage map of the northern pike (Esox lucius): conserved synteny revealed between the salmonid sister group and the Neoteleostei.</title>
        <authorList>
            <person name="Rondeau E.B."/>
            <person name="Minkley D.R."/>
            <person name="Leong J.S."/>
            <person name="Messmer A.M."/>
            <person name="Jantzen J.R."/>
            <person name="von Schalburg K.R."/>
            <person name="Lemon C."/>
            <person name="Bird N.H."/>
            <person name="Koop B.F."/>
        </authorList>
    </citation>
    <scope>NUCLEOTIDE SEQUENCE</scope>
</reference>
<evidence type="ECO:0000256" key="6">
    <source>
        <dbReference type="ARBA" id="ARBA00023136"/>
    </source>
</evidence>
<feature type="compositionally biased region" description="Low complexity" evidence="8">
    <location>
        <begin position="89"/>
        <end position="102"/>
    </location>
</feature>
<evidence type="ECO:0000256" key="2">
    <source>
        <dbReference type="ARBA" id="ARBA00022692"/>
    </source>
</evidence>